<reference evidence="2" key="1">
    <citation type="journal article" date="2022" name="Plant J.">
        <title>Strategies of tolerance reflected in two North American maple genomes.</title>
        <authorList>
            <person name="McEvoy S.L."/>
            <person name="Sezen U.U."/>
            <person name="Trouern-Trend A."/>
            <person name="McMahon S.M."/>
            <person name="Schaberg P.G."/>
            <person name="Yang J."/>
            <person name="Wegrzyn J.L."/>
            <person name="Swenson N.G."/>
        </authorList>
    </citation>
    <scope>NUCLEOTIDE SEQUENCE</scope>
    <source>
        <strain evidence="2">91603</strain>
    </source>
</reference>
<evidence type="ECO:0000313" key="2">
    <source>
        <dbReference type="EMBL" id="KAI9177695.1"/>
    </source>
</evidence>
<evidence type="ECO:0000256" key="1">
    <source>
        <dbReference type="SAM" id="MobiDB-lite"/>
    </source>
</evidence>
<protein>
    <submittedName>
        <fullName evidence="2">Uncharacterized protein</fullName>
    </submittedName>
</protein>
<accession>A0AAD5IUP5</accession>
<feature type="compositionally biased region" description="Basic and acidic residues" evidence="1">
    <location>
        <begin position="74"/>
        <end position="84"/>
    </location>
</feature>
<dbReference type="EMBL" id="JAJSOW010000102">
    <property type="protein sequence ID" value="KAI9177695.1"/>
    <property type="molecule type" value="Genomic_DNA"/>
</dbReference>
<evidence type="ECO:0000313" key="3">
    <source>
        <dbReference type="Proteomes" id="UP001064489"/>
    </source>
</evidence>
<proteinExistence type="predicted"/>
<reference evidence="2" key="2">
    <citation type="submission" date="2023-02" db="EMBL/GenBank/DDBJ databases">
        <authorList>
            <person name="Swenson N.G."/>
            <person name="Wegrzyn J.L."/>
            <person name="Mcevoy S.L."/>
        </authorList>
    </citation>
    <scope>NUCLEOTIDE SEQUENCE</scope>
    <source>
        <strain evidence="2">91603</strain>
        <tissue evidence="2">Leaf</tissue>
    </source>
</reference>
<feature type="region of interest" description="Disordered" evidence="1">
    <location>
        <begin position="1"/>
        <end position="102"/>
    </location>
</feature>
<name>A0AAD5IUP5_ACENE</name>
<organism evidence="2 3">
    <name type="scientific">Acer negundo</name>
    <name type="common">Box elder</name>
    <dbReference type="NCBI Taxonomy" id="4023"/>
    <lineage>
        <taxon>Eukaryota</taxon>
        <taxon>Viridiplantae</taxon>
        <taxon>Streptophyta</taxon>
        <taxon>Embryophyta</taxon>
        <taxon>Tracheophyta</taxon>
        <taxon>Spermatophyta</taxon>
        <taxon>Magnoliopsida</taxon>
        <taxon>eudicotyledons</taxon>
        <taxon>Gunneridae</taxon>
        <taxon>Pentapetalae</taxon>
        <taxon>rosids</taxon>
        <taxon>malvids</taxon>
        <taxon>Sapindales</taxon>
        <taxon>Sapindaceae</taxon>
        <taxon>Hippocastanoideae</taxon>
        <taxon>Acereae</taxon>
        <taxon>Acer</taxon>
    </lineage>
</organism>
<gene>
    <name evidence="2" type="ORF">LWI28_018219</name>
</gene>
<keyword evidence="3" id="KW-1185">Reference proteome</keyword>
<dbReference type="Proteomes" id="UP001064489">
    <property type="component" value="Chromosome 5"/>
</dbReference>
<comment type="caution">
    <text evidence="2">The sequence shown here is derived from an EMBL/GenBank/DDBJ whole genome shotgun (WGS) entry which is preliminary data.</text>
</comment>
<dbReference type="AlphaFoldDB" id="A0AAD5IUP5"/>
<sequence>MMADVFMFAAQPKSDMNEVGKEKPPNSGNNAKRARSHEVEEGISLRKPMAESFKSKLLSASSPDTPDAKNFSKPSKDNIIEKGTKKYGKGAKKNTQQSGSMQ</sequence>
<feature type="compositionally biased region" description="Basic and acidic residues" evidence="1">
    <location>
        <begin position="15"/>
        <end position="24"/>
    </location>
</feature>